<dbReference type="GO" id="GO:0045454">
    <property type="term" value="P:cell redox homeostasis"/>
    <property type="evidence" value="ECO:0007669"/>
    <property type="project" value="TreeGrafter"/>
</dbReference>
<evidence type="ECO:0000256" key="7">
    <source>
        <dbReference type="ARBA" id="ARBA00023015"/>
    </source>
</evidence>
<keyword evidence="7" id="KW-0805">Transcription regulation</keyword>
<keyword evidence="10" id="KW-0804">Transcription</keyword>
<evidence type="ECO:0000256" key="6">
    <source>
        <dbReference type="ARBA" id="ARBA00023014"/>
    </source>
</evidence>
<dbReference type="PROSITE" id="PS51674">
    <property type="entry name" value="4FE4S_WBL"/>
    <property type="match status" value="1"/>
</dbReference>
<dbReference type="InterPro" id="IPR034768">
    <property type="entry name" value="4FE4S_WBL"/>
</dbReference>
<evidence type="ECO:0000256" key="1">
    <source>
        <dbReference type="ARBA" id="ARBA00001966"/>
    </source>
</evidence>
<gene>
    <name evidence="12" type="ORF">UFOPK1353_00369</name>
    <name evidence="13" type="ORF">UFOPK4020_00816</name>
</gene>
<dbReference type="EMBL" id="CAFBOV010000151">
    <property type="protein sequence ID" value="CAB5000949.1"/>
    <property type="molecule type" value="Genomic_DNA"/>
</dbReference>
<keyword evidence="4" id="KW-0479">Metal-binding</keyword>
<keyword evidence="5" id="KW-0408">Iron</keyword>
<evidence type="ECO:0000313" key="12">
    <source>
        <dbReference type="EMBL" id="CAB4531784.1"/>
    </source>
</evidence>
<name>A0A6J6AZ58_9ZZZZ</name>
<accession>A0A6J6AZ58</accession>
<dbReference type="EMBL" id="CAEZSE010000041">
    <property type="protein sequence ID" value="CAB4531784.1"/>
    <property type="molecule type" value="Genomic_DNA"/>
</dbReference>
<dbReference type="GO" id="GO:0051539">
    <property type="term" value="F:4 iron, 4 sulfur cluster binding"/>
    <property type="evidence" value="ECO:0007669"/>
    <property type="project" value="UniProtKB-KW"/>
</dbReference>
<keyword evidence="9" id="KW-1015">Disulfide bond</keyword>
<dbReference type="PANTHER" id="PTHR38839">
    <property type="entry name" value="TRANSCRIPTIONAL REGULATOR WHID-RELATED"/>
    <property type="match status" value="1"/>
</dbReference>
<dbReference type="InterPro" id="IPR003482">
    <property type="entry name" value="Whib"/>
</dbReference>
<keyword evidence="8" id="KW-0238">DNA-binding</keyword>
<keyword evidence="6" id="KW-0411">Iron-sulfur</keyword>
<feature type="domain" description="4Fe-4S Wbl-type" evidence="11">
    <location>
        <begin position="45"/>
        <end position="107"/>
    </location>
</feature>
<proteinExistence type="inferred from homology"/>
<evidence type="ECO:0000256" key="2">
    <source>
        <dbReference type="ARBA" id="ARBA00006597"/>
    </source>
</evidence>
<evidence type="ECO:0000256" key="4">
    <source>
        <dbReference type="ARBA" id="ARBA00022723"/>
    </source>
</evidence>
<evidence type="ECO:0000256" key="3">
    <source>
        <dbReference type="ARBA" id="ARBA00022485"/>
    </source>
</evidence>
<evidence type="ECO:0000259" key="11">
    <source>
        <dbReference type="PROSITE" id="PS51674"/>
    </source>
</evidence>
<evidence type="ECO:0000256" key="5">
    <source>
        <dbReference type="ARBA" id="ARBA00023004"/>
    </source>
</evidence>
<evidence type="ECO:0000313" key="13">
    <source>
        <dbReference type="EMBL" id="CAB5000949.1"/>
    </source>
</evidence>
<dbReference type="GO" id="GO:0046872">
    <property type="term" value="F:metal ion binding"/>
    <property type="evidence" value="ECO:0007669"/>
    <property type="project" value="UniProtKB-KW"/>
</dbReference>
<reference evidence="12" key="1">
    <citation type="submission" date="2020-05" db="EMBL/GenBank/DDBJ databases">
        <authorList>
            <person name="Chiriac C."/>
            <person name="Salcher M."/>
            <person name="Ghai R."/>
            <person name="Kavagutti S V."/>
        </authorList>
    </citation>
    <scope>NUCLEOTIDE SEQUENCE</scope>
</reference>
<comment type="similarity">
    <text evidence="2">Belongs to the WhiB family.</text>
</comment>
<dbReference type="GO" id="GO:0045892">
    <property type="term" value="P:negative regulation of DNA-templated transcription"/>
    <property type="evidence" value="ECO:0007669"/>
    <property type="project" value="TreeGrafter"/>
</dbReference>
<organism evidence="12">
    <name type="scientific">freshwater metagenome</name>
    <dbReference type="NCBI Taxonomy" id="449393"/>
    <lineage>
        <taxon>unclassified sequences</taxon>
        <taxon>metagenomes</taxon>
        <taxon>ecological metagenomes</taxon>
    </lineage>
</organism>
<dbReference type="GO" id="GO:0003677">
    <property type="term" value="F:DNA binding"/>
    <property type="evidence" value="ECO:0007669"/>
    <property type="project" value="UniProtKB-KW"/>
</dbReference>
<sequence length="130" mass="14631">MLITQVLPSCDPKIDRALSLNVSKLKIAKEPASISEIINWGQSANCKGKMKLFFAPNAERPQARQRREIKAQKLCLLCSVQANCLKFAREHHEYGYWGGESEEQRHLAGFTVAAPIGIRARQLQKSLIKN</sequence>
<evidence type="ECO:0000256" key="10">
    <source>
        <dbReference type="ARBA" id="ARBA00023163"/>
    </source>
</evidence>
<keyword evidence="3" id="KW-0004">4Fe-4S</keyword>
<evidence type="ECO:0000256" key="8">
    <source>
        <dbReference type="ARBA" id="ARBA00023125"/>
    </source>
</evidence>
<dbReference type="Pfam" id="PF02467">
    <property type="entry name" value="Whib"/>
    <property type="match status" value="1"/>
</dbReference>
<dbReference type="AlphaFoldDB" id="A0A6J6AZ58"/>
<dbReference type="GO" id="GO:0047134">
    <property type="term" value="F:protein-disulfide reductase [NAD(P)H] activity"/>
    <property type="evidence" value="ECO:0007669"/>
    <property type="project" value="TreeGrafter"/>
</dbReference>
<protein>
    <submittedName>
        <fullName evidence="12">Unannotated protein</fullName>
    </submittedName>
</protein>
<evidence type="ECO:0000256" key="9">
    <source>
        <dbReference type="ARBA" id="ARBA00023157"/>
    </source>
</evidence>
<comment type="cofactor">
    <cofactor evidence="1">
        <name>[4Fe-4S] cluster</name>
        <dbReference type="ChEBI" id="CHEBI:49883"/>
    </cofactor>
</comment>